<evidence type="ECO:0000256" key="1">
    <source>
        <dbReference type="SAM" id="MobiDB-lite"/>
    </source>
</evidence>
<evidence type="ECO:0000313" key="3">
    <source>
        <dbReference type="Proteomes" id="UP001212997"/>
    </source>
</evidence>
<reference evidence="2" key="1">
    <citation type="submission" date="2022-07" db="EMBL/GenBank/DDBJ databases">
        <title>Genome Sequence of Physisporinus lineatus.</title>
        <authorList>
            <person name="Buettner E."/>
        </authorList>
    </citation>
    <scope>NUCLEOTIDE SEQUENCE</scope>
    <source>
        <strain evidence="2">VT162</strain>
    </source>
</reference>
<feature type="compositionally biased region" description="Pro residues" evidence="1">
    <location>
        <begin position="285"/>
        <end position="304"/>
    </location>
</feature>
<feature type="compositionally biased region" description="Polar residues" evidence="1">
    <location>
        <begin position="121"/>
        <end position="157"/>
    </location>
</feature>
<feature type="compositionally biased region" description="Basic residues" evidence="1">
    <location>
        <begin position="469"/>
        <end position="480"/>
    </location>
</feature>
<accession>A0AAD5Y7J8</accession>
<protein>
    <submittedName>
        <fullName evidence="2">Uncharacterized protein</fullName>
    </submittedName>
</protein>
<feature type="compositionally biased region" description="Low complexity" evidence="1">
    <location>
        <begin position="396"/>
        <end position="407"/>
    </location>
</feature>
<dbReference type="Proteomes" id="UP001212997">
    <property type="component" value="Unassembled WGS sequence"/>
</dbReference>
<gene>
    <name evidence="2" type="ORF">NLI96_g13155</name>
</gene>
<organism evidence="2 3">
    <name type="scientific">Meripilus lineatus</name>
    <dbReference type="NCBI Taxonomy" id="2056292"/>
    <lineage>
        <taxon>Eukaryota</taxon>
        <taxon>Fungi</taxon>
        <taxon>Dikarya</taxon>
        <taxon>Basidiomycota</taxon>
        <taxon>Agaricomycotina</taxon>
        <taxon>Agaricomycetes</taxon>
        <taxon>Polyporales</taxon>
        <taxon>Meripilaceae</taxon>
        <taxon>Meripilus</taxon>
    </lineage>
</organism>
<proteinExistence type="predicted"/>
<feature type="region of interest" description="Disordered" evidence="1">
    <location>
        <begin position="187"/>
        <end position="270"/>
    </location>
</feature>
<feature type="region of interest" description="Disordered" evidence="1">
    <location>
        <begin position="377"/>
        <end position="416"/>
    </location>
</feature>
<dbReference type="EMBL" id="JANAWD010001590">
    <property type="protein sequence ID" value="KAJ3473055.1"/>
    <property type="molecule type" value="Genomic_DNA"/>
</dbReference>
<feature type="region of interest" description="Disordered" evidence="1">
    <location>
        <begin position="121"/>
        <end position="175"/>
    </location>
</feature>
<comment type="caution">
    <text evidence="2">The sequence shown here is derived from an EMBL/GenBank/DDBJ whole genome shotgun (WGS) entry which is preliminary data.</text>
</comment>
<sequence>MTLSDPDPFASAGIPFSPQILDPNRLSVYSDTSLLDPSSSKRSDIVFTNNRISYGSSSSNSHGHHSDLPTARSHLHPPLPTSGPGQVLRRTSDSCVPLRRHARQMSGDNDDASMVLPQNHFMSHTRGTPTKPSGGSASSQSTLTQHDNRQNKQSATLPSRHDEFPPVPRSSPPTIRARGMTVAGVVHNPRRPSTAAGALEFSSQASSRIGGIRTTPRDTLSIPSPANSSTTPSSFSPITHTHRTRTSSFNNNINRSDSATATSPVSINGTRPLVLVRKASSPRVAMPPPPATPPSSGLPPPPSSPGSQSFIDSVDDLSSLVFPNHDRPSSSSSSLSFASDAGIDFARGVELDLDIDRGDEIYSLMRDSFVDSELRGIVPTPPQSPPATIRNVNIGSPPSAKSSLSLATRMHPGDSAHPRLLKKAVSQQNMLGKRFSGNSIASSIMSGSGSGGEEFAGTLGMGMGMSAKVPRKQRSFHHPRIPLPPLPSLRHSSSTNNSPEVSTASSSQSQAHSHSEHKKGSVSSPPTSTRKRLFSGSSSTRRSSSSQPPASPTSLVDEDIRSIISIDRDGGSETSHDVIFEPREPSYGERCVGVGVVGGGCTESWFCPAATPTKGLDRSIDNVKFDFDYGVDFGVVT</sequence>
<feature type="compositionally biased region" description="Low complexity" evidence="1">
    <location>
        <begin position="221"/>
        <end position="239"/>
    </location>
</feature>
<feature type="region of interest" description="Disordered" evidence="1">
    <location>
        <begin position="55"/>
        <end position="92"/>
    </location>
</feature>
<feature type="compositionally biased region" description="Low complexity" evidence="1">
    <location>
        <begin position="535"/>
        <end position="554"/>
    </location>
</feature>
<dbReference type="AlphaFoldDB" id="A0AAD5Y7J8"/>
<evidence type="ECO:0000313" key="2">
    <source>
        <dbReference type="EMBL" id="KAJ3473055.1"/>
    </source>
</evidence>
<feature type="region of interest" description="Disordered" evidence="1">
    <location>
        <begin position="282"/>
        <end position="312"/>
    </location>
</feature>
<name>A0AAD5Y7J8_9APHY</name>
<keyword evidence="3" id="KW-1185">Reference proteome</keyword>
<feature type="region of interest" description="Disordered" evidence="1">
    <location>
        <begin position="469"/>
        <end position="559"/>
    </location>
</feature>
<feature type="compositionally biased region" description="Polar residues" evidence="1">
    <location>
        <begin position="246"/>
        <end position="269"/>
    </location>
</feature>